<comment type="caution">
    <text evidence="1">The sequence shown here is derived from an EMBL/GenBank/DDBJ whole genome shotgun (WGS) entry which is preliminary data.</text>
</comment>
<organism evidence="1">
    <name type="scientific">marine sediment metagenome</name>
    <dbReference type="NCBI Taxonomy" id="412755"/>
    <lineage>
        <taxon>unclassified sequences</taxon>
        <taxon>metagenomes</taxon>
        <taxon>ecological metagenomes</taxon>
    </lineage>
</organism>
<feature type="non-terminal residue" evidence="1">
    <location>
        <position position="117"/>
    </location>
</feature>
<dbReference type="EMBL" id="BARU01022410">
    <property type="protein sequence ID" value="GAH56487.1"/>
    <property type="molecule type" value="Genomic_DNA"/>
</dbReference>
<dbReference type="AlphaFoldDB" id="X1GH49"/>
<proteinExistence type="predicted"/>
<gene>
    <name evidence="1" type="ORF">S03H2_36510</name>
</gene>
<accession>X1GH49</accession>
<evidence type="ECO:0000313" key="1">
    <source>
        <dbReference type="EMBL" id="GAH56487.1"/>
    </source>
</evidence>
<sequence length="117" mass="12862">MDAVKLKWSSLLKLTELEFIPEPPKVLTVSDELLQTISWLTAATGHDRRLLRCDENGALLVADPWSLLSIVDADELYPAENSTVTYEPPPANKGVLIASDLRILKFTITRISGGASE</sequence>
<reference evidence="1" key="1">
    <citation type="journal article" date="2014" name="Front. Microbiol.">
        <title>High frequency of phylogenetically diverse reductive dehalogenase-homologous genes in deep subseafloor sedimentary metagenomes.</title>
        <authorList>
            <person name="Kawai M."/>
            <person name="Futagami T."/>
            <person name="Toyoda A."/>
            <person name="Takaki Y."/>
            <person name="Nishi S."/>
            <person name="Hori S."/>
            <person name="Arai W."/>
            <person name="Tsubouchi T."/>
            <person name="Morono Y."/>
            <person name="Uchiyama I."/>
            <person name="Ito T."/>
            <person name="Fujiyama A."/>
            <person name="Inagaki F."/>
            <person name="Takami H."/>
        </authorList>
    </citation>
    <scope>NUCLEOTIDE SEQUENCE</scope>
    <source>
        <strain evidence="1">Expedition CK06-06</strain>
    </source>
</reference>
<name>X1GH49_9ZZZZ</name>
<protein>
    <submittedName>
        <fullName evidence="1">Uncharacterized protein</fullName>
    </submittedName>
</protein>